<dbReference type="SUPFAM" id="SSF55785">
    <property type="entry name" value="PYP-like sensor domain (PAS domain)"/>
    <property type="match status" value="1"/>
</dbReference>
<evidence type="ECO:0000256" key="11">
    <source>
        <dbReference type="ARBA" id="ARBA00022741"/>
    </source>
</evidence>
<feature type="domain" description="Histidine kinase" evidence="19">
    <location>
        <begin position="213"/>
        <end position="433"/>
    </location>
</feature>
<dbReference type="InterPro" id="IPR035965">
    <property type="entry name" value="PAS-like_dom_sf"/>
</dbReference>
<dbReference type="GO" id="GO:0004721">
    <property type="term" value="F:phosphoprotein phosphatase activity"/>
    <property type="evidence" value="ECO:0007669"/>
    <property type="project" value="InterPro"/>
</dbReference>
<evidence type="ECO:0000256" key="8">
    <source>
        <dbReference type="ARBA" id="ARBA00022592"/>
    </source>
</evidence>
<dbReference type="GO" id="GO:0005886">
    <property type="term" value="C:plasma membrane"/>
    <property type="evidence" value="ECO:0007669"/>
    <property type="project" value="UniProtKB-SubCell"/>
</dbReference>
<dbReference type="SUPFAM" id="SSF55874">
    <property type="entry name" value="ATPase domain of HSP90 chaperone/DNA topoisomerase II/histidine kinase"/>
    <property type="match status" value="1"/>
</dbReference>
<dbReference type="GO" id="GO:0006817">
    <property type="term" value="P:phosphate ion transport"/>
    <property type="evidence" value="ECO:0007669"/>
    <property type="project" value="UniProtKB-KW"/>
</dbReference>
<evidence type="ECO:0000256" key="17">
    <source>
        <dbReference type="ARBA" id="ARBA00025207"/>
    </source>
</evidence>
<keyword evidence="5" id="KW-0813">Transport</keyword>
<dbReference type="EMBL" id="VJNB01000001">
    <property type="protein sequence ID" value="TSE21619.1"/>
    <property type="molecule type" value="Genomic_DNA"/>
</dbReference>
<dbReference type="SUPFAM" id="SSF47384">
    <property type="entry name" value="Homodimeric domain of signal transducing histidine kinase"/>
    <property type="match status" value="1"/>
</dbReference>
<evidence type="ECO:0000256" key="6">
    <source>
        <dbReference type="ARBA" id="ARBA00022475"/>
    </source>
</evidence>
<dbReference type="RefSeq" id="WP_143889285.1">
    <property type="nucleotide sequence ID" value="NZ_VJNB01000001.1"/>
</dbReference>
<dbReference type="InterPro" id="IPR050351">
    <property type="entry name" value="BphY/WalK/GraS-like"/>
</dbReference>
<dbReference type="Proteomes" id="UP000315736">
    <property type="component" value="Unassembled WGS sequence"/>
</dbReference>
<dbReference type="PRINTS" id="PR00344">
    <property type="entry name" value="BCTRLSENSOR"/>
</dbReference>
<evidence type="ECO:0000259" key="19">
    <source>
        <dbReference type="PROSITE" id="PS50109"/>
    </source>
</evidence>
<evidence type="ECO:0000256" key="12">
    <source>
        <dbReference type="ARBA" id="ARBA00022777"/>
    </source>
</evidence>
<dbReference type="InterPro" id="IPR003594">
    <property type="entry name" value="HATPase_dom"/>
</dbReference>
<dbReference type="SMART" id="SM00388">
    <property type="entry name" value="HisKA"/>
    <property type="match status" value="1"/>
</dbReference>
<feature type="region of interest" description="Disordered" evidence="18">
    <location>
        <begin position="436"/>
        <end position="466"/>
    </location>
</feature>
<keyword evidence="9 20" id="KW-0808">Transferase</keyword>
<keyword evidence="16" id="KW-0472">Membrane</keyword>
<organism evidence="20 21">
    <name type="scientific">Tepidimonas alkaliphilus</name>
    <dbReference type="NCBI Taxonomy" id="2588942"/>
    <lineage>
        <taxon>Bacteria</taxon>
        <taxon>Pseudomonadati</taxon>
        <taxon>Pseudomonadota</taxon>
        <taxon>Betaproteobacteria</taxon>
        <taxon>Burkholderiales</taxon>
        <taxon>Tepidimonas</taxon>
    </lineage>
</organism>
<evidence type="ECO:0000313" key="20">
    <source>
        <dbReference type="EMBL" id="TSE21619.1"/>
    </source>
</evidence>
<dbReference type="Pfam" id="PF13188">
    <property type="entry name" value="PAS_8"/>
    <property type="match status" value="1"/>
</dbReference>
<dbReference type="AlphaFoldDB" id="A0A554WDF5"/>
<dbReference type="PANTHER" id="PTHR45453">
    <property type="entry name" value="PHOSPHATE REGULON SENSOR PROTEIN PHOR"/>
    <property type="match status" value="1"/>
</dbReference>
<evidence type="ECO:0000256" key="1">
    <source>
        <dbReference type="ARBA" id="ARBA00000085"/>
    </source>
</evidence>
<dbReference type="GO" id="GO:0005524">
    <property type="term" value="F:ATP binding"/>
    <property type="evidence" value="ECO:0007669"/>
    <property type="project" value="UniProtKB-KW"/>
</dbReference>
<dbReference type="InterPro" id="IPR003661">
    <property type="entry name" value="HisK_dim/P_dom"/>
</dbReference>
<evidence type="ECO:0000256" key="4">
    <source>
        <dbReference type="ARBA" id="ARBA00019665"/>
    </source>
</evidence>
<keyword evidence="6" id="KW-1003">Cell membrane</keyword>
<dbReference type="Pfam" id="PF11808">
    <property type="entry name" value="PhoR"/>
    <property type="match status" value="1"/>
</dbReference>
<dbReference type="EC" id="2.7.13.3" evidence="3"/>
<evidence type="ECO:0000256" key="3">
    <source>
        <dbReference type="ARBA" id="ARBA00012438"/>
    </source>
</evidence>
<evidence type="ECO:0000256" key="2">
    <source>
        <dbReference type="ARBA" id="ARBA00004429"/>
    </source>
</evidence>
<dbReference type="Pfam" id="PF02518">
    <property type="entry name" value="HATPase_c"/>
    <property type="match status" value="1"/>
</dbReference>
<dbReference type="CDD" id="cd00130">
    <property type="entry name" value="PAS"/>
    <property type="match status" value="1"/>
</dbReference>
<dbReference type="Gene3D" id="3.30.450.20">
    <property type="entry name" value="PAS domain"/>
    <property type="match status" value="1"/>
</dbReference>
<protein>
    <recommendedName>
        <fullName evidence="4">Phosphate regulon sensor protein PhoR</fullName>
        <ecNumber evidence="3">2.7.13.3</ecNumber>
    </recommendedName>
</protein>
<comment type="caution">
    <text evidence="20">The sequence shown here is derived from an EMBL/GenBank/DDBJ whole genome shotgun (WGS) entry which is preliminary data.</text>
</comment>
<evidence type="ECO:0000256" key="5">
    <source>
        <dbReference type="ARBA" id="ARBA00022448"/>
    </source>
</evidence>
<name>A0A554WDF5_9BURK</name>
<dbReference type="InterPro" id="IPR036890">
    <property type="entry name" value="HATPase_C_sf"/>
</dbReference>
<keyword evidence="10" id="KW-0812">Transmembrane</keyword>
<dbReference type="Gene3D" id="3.30.565.10">
    <property type="entry name" value="Histidine kinase-like ATPase, C-terminal domain"/>
    <property type="match status" value="1"/>
</dbReference>
<sequence>MWPRVLGLAASSLGVAGLLAWLTPWPQWAWAGAVGGALLWQAWDHRRWRVVLQWLRDPQAATMPEFGGAWGELLARVRKPIKSANRKARKAQARLQEFLSAIQSAPNGVVLLSKEGAIEWCNLMAGEHLGFDAKRDLGQRIRNLVRDPAFIEYLNQKDFSRPVEIDGRDARPGHPQRIALQIFPYAKGRRLLLTRDVTAIELAEAMRRDFVANVSHEIRSPLTVINGFIETLQTLDLDESQRRHFLDLMAQQARRMQALVDDLLTLSRLEGSPAPDASHWVDVAALVDEVAAQARALAEVLHQGRQSLEVRAGPALMVAGSQAELASALSNLANNAVRYTPADGHIEMGWLWLPDESVEFFVHDDGPGIEPEHLPRLTERFYRVDRSRSRETGGTGLGLAIVKHVAQRHGGQLLIDSVVGHGSTFRLRLPPARVTPMESGEAGRLASVPSLERHGARPTSGVGARS</sequence>
<keyword evidence="7" id="KW-0597">Phosphoprotein</keyword>
<evidence type="ECO:0000256" key="10">
    <source>
        <dbReference type="ARBA" id="ARBA00022692"/>
    </source>
</evidence>
<dbReference type="InterPro" id="IPR004358">
    <property type="entry name" value="Sig_transdc_His_kin-like_C"/>
</dbReference>
<dbReference type="InterPro" id="IPR021766">
    <property type="entry name" value="PhoR_N"/>
</dbReference>
<dbReference type="CDD" id="cd00082">
    <property type="entry name" value="HisKA"/>
    <property type="match status" value="1"/>
</dbReference>
<dbReference type="InterPro" id="IPR036097">
    <property type="entry name" value="HisK_dim/P_sf"/>
</dbReference>
<dbReference type="InterPro" id="IPR000014">
    <property type="entry name" value="PAS"/>
</dbReference>
<keyword evidence="14" id="KW-1133">Transmembrane helix</keyword>
<evidence type="ECO:0000256" key="9">
    <source>
        <dbReference type="ARBA" id="ARBA00022679"/>
    </source>
</evidence>
<evidence type="ECO:0000256" key="14">
    <source>
        <dbReference type="ARBA" id="ARBA00022989"/>
    </source>
</evidence>
<dbReference type="SMART" id="SM00091">
    <property type="entry name" value="PAS"/>
    <property type="match status" value="1"/>
</dbReference>
<dbReference type="SMART" id="SM00387">
    <property type="entry name" value="HATPase_c"/>
    <property type="match status" value="1"/>
</dbReference>
<dbReference type="NCBIfam" id="TIGR02966">
    <property type="entry name" value="phoR_proteo"/>
    <property type="match status" value="1"/>
</dbReference>
<keyword evidence="13" id="KW-0067">ATP-binding</keyword>
<proteinExistence type="predicted"/>
<dbReference type="PROSITE" id="PS50109">
    <property type="entry name" value="HIS_KIN"/>
    <property type="match status" value="1"/>
</dbReference>
<dbReference type="OrthoDB" id="9813151at2"/>
<comment type="function">
    <text evidence="17">Member of the two-component regulatory system PhoR/PhoB involved in the phosphate regulon genes expression. PhoR may function as a membrane-associated protein kinase that phosphorylates PhoB in response to environmental signals.</text>
</comment>
<dbReference type="PANTHER" id="PTHR45453:SF1">
    <property type="entry name" value="PHOSPHATE REGULON SENSOR PROTEIN PHOR"/>
    <property type="match status" value="1"/>
</dbReference>
<evidence type="ECO:0000313" key="21">
    <source>
        <dbReference type="Proteomes" id="UP000315736"/>
    </source>
</evidence>
<gene>
    <name evidence="20" type="primary">phoR</name>
    <name evidence="20" type="ORF">Talka_00295</name>
</gene>
<dbReference type="Gene3D" id="1.10.287.130">
    <property type="match status" value="1"/>
</dbReference>
<comment type="catalytic activity">
    <reaction evidence="1">
        <text>ATP + protein L-histidine = ADP + protein N-phospho-L-histidine.</text>
        <dbReference type="EC" id="2.7.13.3"/>
    </reaction>
</comment>
<evidence type="ECO:0000256" key="7">
    <source>
        <dbReference type="ARBA" id="ARBA00022553"/>
    </source>
</evidence>
<dbReference type="FunFam" id="1.10.287.130:FF:000008">
    <property type="entry name" value="Two-component sensor histidine kinase"/>
    <property type="match status" value="1"/>
</dbReference>
<keyword evidence="12" id="KW-0418">Kinase</keyword>
<accession>A0A554WDF5</accession>
<dbReference type="FunFam" id="3.30.565.10:FF:000006">
    <property type="entry name" value="Sensor histidine kinase WalK"/>
    <property type="match status" value="1"/>
</dbReference>
<dbReference type="InterPro" id="IPR014310">
    <property type="entry name" value="Sig_transdc_His_kinase_PhoR"/>
</dbReference>
<evidence type="ECO:0000256" key="13">
    <source>
        <dbReference type="ARBA" id="ARBA00022840"/>
    </source>
</evidence>
<evidence type="ECO:0000256" key="18">
    <source>
        <dbReference type="SAM" id="MobiDB-lite"/>
    </source>
</evidence>
<keyword evidence="11" id="KW-0547">Nucleotide-binding</keyword>
<evidence type="ECO:0000256" key="15">
    <source>
        <dbReference type="ARBA" id="ARBA00023012"/>
    </source>
</evidence>
<dbReference type="GO" id="GO:0000155">
    <property type="term" value="F:phosphorelay sensor kinase activity"/>
    <property type="evidence" value="ECO:0007669"/>
    <property type="project" value="InterPro"/>
</dbReference>
<comment type="subcellular location">
    <subcellularLocation>
        <location evidence="2">Cell inner membrane</location>
        <topology evidence="2">Multi-pass membrane protein</topology>
    </subcellularLocation>
</comment>
<keyword evidence="8" id="KW-0592">Phosphate transport</keyword>
<dbReference type="InterPro" id="IPR005467">
    <property type="entry name" value="His_kinase_dom"/>
</dbReference>
<keyword evidence="15" id="KW-0902">Two-component regulatory system</keyword>
<reference evidence="20 21" key="1">
    <citation type="submission" date="2019-07" db="EMBL/GenBank/DDBJ databases">
        <title>Tepidimonas alkaliphilus YIM 72238 draft genome.</title>
        <authorList>
            <person name="Da Costa M.S."/>
            <person name="Froufe H.J.C."/>
            <person name="Egas C."/>
            <person name="Albuquerque L."/>
        </authorList>
    </citation>
    <scope>NUCLEOTIDE SEQUENCE [LARGE SCALE GENOMIC DNA]</scope>
    <source>
        <strain evidence="20 21">YIM 72238</strain>
    </source>
</reference>
<keyword evidence="21" id="KW-1185">Reference proteome</keyword>
<dbReference type="Pfam" id="PF00512">
    <property type="entry name" value="HisKA"/>
    <property type="match status" value="1"/>
</dbReference>
<dbReference type="GO" id="GO:0016036">
    <property type="term" value="P:cellular response to phosphate starvation"/>
    <property type="evidence" value="ECO:0007669"/>
    <property type="project" value="TreeGrafter"/>
</dbReference>
<evidence type="ECO:0000256" key="16">
    <source>
        <dbReference type="ARBA" id="ARBA00023136"/>
    </source>
</evidence>